<proteinExistence type="predicted"/>
<dbReference type="InterPro" id="IPR014710">
    <property type="entry name" value="RmlC-like_jellyroll"/>
</dbReference>
<dbReference type="Gene3D" id="2.60.120.10">
    <property type="entry name" value="Jelly Rolls"/>
    <property type="match status" value="1"/>
</dbReference>
<gene>
    <name evidence="2" type="ORF">LLUT_LOCUS17895</name>
</gene>
<dbReference type="AlphaFoldDB" id="A0AAV1X5D3"/>
<name>A0AAV1X5D3_LUPLU</name>
<keyword evidence="3" id="KW-1185">Reference proteome</keyword>
<evidence type="ECO:0000313" key="2">
    <source>
        <dbReference type="EMBL" id="CAL0316835.1"/>
    </source>
</evidence>
<feature type="compositionally biased region" description="Polar residues" evidence="1">
    <location>
        <begin position="10"/>
        <end position="20"/>
    </location>
</feature>
<organism evidence="2 3">
    <name type="scientific">Lupinus luteus</name>
    <name type="common">European yellow lupine</name>
    <dbReference type="NCBI Taxonomy" id="3873"/>
    <lineage>
        <taxon>Eukaryota</taxon>
        <taxon>Viridiplantae</taxon>
        <taxon>Streptophyta</taxon>
        <taxon>Embryophyta</taxon>
        <taxon>Tracheophyta</taxon>
        <taxon>Spermatophyta</taxon>
        <taxon>Magnoliopsida</taxon>
        <taxon>eudicotyledons</taxon>
        <taxon>Gunneridae</taxon>
        <taxon>Pentapetalae</taxon>
        <taxon>rosids</taxon>
        <taxon>fabids</taxon>
        <taxon>Fabales</taxon>
        <taxon>Fabaceae</taxon>
        <taxon>Papilionoideae</taxon>
        <taxon>50 kb inversion clade</taxon>
        <taxon>genistoids sensu lato</taxon>
        <taxon>core genistoids</taxon>
        <taxon>Genisteae</taxon>
        <taxon>Lupinus</taxon>
    </lineage>
</organism>
<feature type="compositionally biased region" description="Basic and acidic residues" evidence="1">
    <location>
        <begin position="89"/>
        <end position="100"/>
    </location>
</feature>
<feature type="compositionally biased region" description="Basic and acidic residues" evidence="1">
    <location>
        <begin position="44"/>
        <end position="62"/>
    </location>
</feature>
<dbReference type="SUPFAM" id="SSF51182">
    <property type="entry name" value="RmlC-like cupins"/>
    <property type="match status" value="1"/>
</dbReference>
<dbReference type="Proteomes" id="UP001497480">
    <property type="component" value="Unassembled WGS sequence"/>
</dbReference>
<feature type="compositionally biased region" description="Basic and acidic residues" evidence="1">
    <location>
        <begin position="119"/>
        <end position="142"/>
    </location>
</feature>
<evidence type="ECO:0000313" key="3">
    <source>
        <dbReference type="Proteomes" id="UP001497480"/>
    </source>
</evidence>
<dbReference type="Gene3D" id="1.10.10.840">
    <property type="match status" value="1"/>
</dbReference>
<comment type="caution">
    <text evidence="2">The sequence shown here is derived from an EMBL/GenBank/DDBJ whole genome shotgun (WGS) entry which is preliminary data.</text>
</comment>
<dbReference type="InterPro" id="IPR011051">
    <property type="entry name" value="RmlC_Cupin_sf"/>
</dbReference>
<sequence>MIGLRKENKSSVTQDNNNVPASRRSKKENTRERRSVIMTLHVVGAREKKAGRKSVKEQEKLTGRGKNNNLNMEGERRKKKRNNGNLRGNDLKVEGKREQEQEQGSSSSSHRQSGYGRRQYHESREQREETEQEQGSRSDSRRQRNPYHFSSGRFQTRYRNRNGQIRVLEGQLDREVKELTFPGSAENIERLIKNQQQSYFANAQPQQQQQREKEEKRGRKGLISSI</sequence>
<accession>A0AAV1X5D3</accession>
<protein>
    <submittedName>
        <fullName evidence="2">Uncharacterized protein</fullName>
    </submittedName>
</protein>
<feature type="region of interest" description="Disordered" evidence="1">
    <location>
        <begin position="200"/>
        <end position="226"/>
    </location>
</feature>
<feature type="compositionally biased region" description="Low complexity" evidence="1">
    <location>
        <begin position="102"/>
        <end position="117"/>
    </location>
</feature>
<evidence type="ECO:0000256" key="1">
    <source>
        <dbReference type="SAM" id="MobiDB-lite"/>
    </source>
</evidence>
<feature type="compositionally biased region" description="Low complexity" evidence="1">
    <location>
        <begin position="200"/>
        <end position="209"/>
    </location>
</feature>
<dbReference type="EMBL" id="CAXHTB010000012">
    <property type="protein sequence ID" value="CAL0316835.1"/>
    <property type="molecule type" value="Genomic_DNA"/>
</dbReference>
<reference evidence="2 3" key="1">
    <citation type="submission" date="2024-03" db="EMBL/GenBank/DDBJ databases">
        <authorList>
            <person name="Martinez-Hernandez J."/>
        </authorList>
    </citation>
    <scope>NUCLEOTIDE SEQUENCE [LARGE SCALE GENOMIC DNA]</scope>
</reference>
<feature type="region of interest" description="Disordered" evidence="1">
    <location>
        <begin position="1"/>
        <end position="160"/>
    </location>
</feature>